<evidence type="ECO:0000256" key="8">
    <source>
        <dbReference type="SAM" id="MobiDB-lite"/>
    </source>
</evidence>
<sequence>MEWTSEVIMPVLATELPTAAPVRGVRISRKMATVLLVLTCFDSFITWVEGVSQTEIDQHLQKGMELLARAQYSDALSHFHAAVDADPTNYMSYYKRATVFLALSRSRPALADLDKVLQLKSDFTKARVQRATVLVKMGRLDEAHIDAEKVLTKEPDNQEANRVYGVITPLQQQIRDAQAFIQAKNYPPAIEVLGEVLDQIPWDPTLRELRADAYMGSGNVIHAISDIRATTKLRSDDTTGYYKLSQLHYQLGEAEESLKEIRECLRLDPEHKDCYPFYKTLKKVAKFVTAAQTAQDEQQWEDCLDAARKVLKNEPEVQNIRFHAHDRLCHCQLKGGDTSEAQKACSEALKVREEPRLYCDRAEAFLAEDMLDEAVSDYRKALELDETFQRAKEGIQKAQKRQKQASKRDYYKILGVKRNANKRDVAKAYRKLAQKWHPDNFQDETEKKKAEKKFMDIAAAKEVLSDQEMRQKYDNGEDPLDPESQQEGHPFRGGHPFHGGHPFGGGNFQFKFHFN</sequence>
<feature type="region of interest" description="Disordered" evidence="8">
    <location>
        <begin position="465"/>
        <end position="502"/>
    </location>
</feature>
<dbReference type="AlphaFoldDB" id="A0A553NQK4"/>
<evidence type="ECO:0000256" key="3">
    <source>
        <dbReference type="ARBA" id="ARBA00022737"/>
    </source>
</evidence>
<evidence type="ECO:0000256" key="6">
    <source>
        <dbReference type="PROSITE-ProRule" id="PRU00339"/>
    </source>
</evidence>
<dbReference type="InterPro" id="IPR036869">
    <property type="entry name" value="J_dom_sf"/>
</dbReference>
<keyword evidence="2" id="KW-0732">Signal</keyword>
<keyword evidence="11" id="KW-1185">Reference proteome</keyword>
<evidence type="ECO:0000256" key="4">
    <source>
        <dbReference type="ARBA" id="ARBA00022803"/>
    </source>
</evidence>
<dbReference type="PRINTS" id="PR00625">
    <property type="entry name" value="JDOMAIN"/>
</dbReference>
<protein>
    <recommendedName>
        <fullName evidence="9">J domain-containing protein</fullName>
    </recommendedName>
</protein>
<evidence type="ECO:0000259" key="9">
    <source>
        <dbReference type="PROSITE" id="PS50076"/>
    </source>
</evidence>
<dbReference type="PROSITE" id="PS50076">
    <property type="entry name" value="DNAJ_2"/>
    <property type="match status" value="1"/>
</dbReference>
<keyword evidence="4 6" id="KW-0802">TPR repeat</keyword>
<dbReference type="Pfam" id="PF13181">
    <property type="entry name" value="TPR_8"/>
    <property type="match status" value="2"/>
</dbReference>
<dbReference type="OMA" id="PFAHFQH"/>
<dbReference type="PANTHER" id="PTHR44140:SF2">
    <property type="entry name" value="LD25575P"/>
    <property type="match status" value="1"/>
</dbReference>
<dbReference type="InterPro" id="IPR019734">
    <property type="entry name" value="TPR_rpt"/>
</dbReference>
<feature type="repeat" description="TPR" evidence="6">
    <location>
        <begin position="355"/>
        <end position="388"/>
    </location>
</feature>
<dbReference type="SUPFAM" id="SSF48452">
    <property type="entry name" value="TPR-like"/>
    <property type="match status" value="1"/>
</dbReference>
<dbReference type="GO" id="GO:0051087">
    <property type="term" value="F:protein-folding chaperone binding"/>
    <property type="evidence" value="ECO:0007669"/>
    <property type="project" value="TreeGrafter"/>
</dbReference>
<dbReference type="Gene3D" id="1.10.287.110">
    <property type="entry name" value="DnaJ domain"/>
    <property type="match status" value="1"/>
</dbReference>
<dbReference type="GO" id="GO:0051787">
    <property type="term" value="F:misfolded protein binding"/>
    <property type="evidence" value="ECO:0007669"/>
    <property type="project" value="TreeGrafter"/>
</dbReference>
<feature type="compositionally biased region" description="Basic and acidic residues" evidence="8">
    <location>
        <begin position="465"/>
        <end position="475"/>
    </location>
</feature>
<name>A0A553NQK4_TIGCA</name>
<feature type="repeat" description="TPR" evidence="6">
    <location>
        <begin position="56"/>
        <end position="89"/>
    </location>
</feature>
<dbReference type="PROSITE" id="PS50005">
    <property type="entry name" value="TPR"/>
    <property type="match status" value="3"/>
</dbReference>
<reference evidence="10 11" key="1">
    <citation type="journal article" date="2018" name="Nat. Ecol. Evol.">
        <title>Genomic signatures of mitonuclear coevolution across populations of Tigriopus californicus.</title>
        <authorList>
            <person name="Barreto F.S."/>
            <person name="Watson E.T."/>
            <person name="Lima T.G."/>
            <person name="Willett C.S."/>
            <person name="Edmands S."/>
            <person name="Li W."/>
            <person name="Burton R.S."/>
        </authorList>
    </citation>
    <scope>NUCLEOTIDE SEQUENCE [LARGE SCALE GENOMIC DNA]</scope>
    <source>
        <strain evidence="10 11">San Diego</strain>
    </source>
</reference>
<feature type="repeat" description="TPR" evidence="6">
    <location>
        <begin position="238"/>
        <end position="271"/>
    </location>
</feature>
<dbReference type="EMBL" id="VCGU01000011">
    <property type="protein sequence ID" value="TRY67706.1"/>
    <property type="molecule type" value="Genomic_DNA"/>
</dbReference>
<dbReference type="InterPro" id="IPR001623">
    <property type="entry name" value="DnaJ_domain"/>
</dbReference>
<dbReference type="SMART" id="SM00271">
    <property type="entry name" value="DnaJ"/>
    <property type="match status" value="1"/>
</dbReference>
<comment type="caution">
    <text evidence="10">The sequence shown here is derived from an EMBL/GenBank/DDBJ whole genome shotgun (WGS) entry which is preliminary data.</text>
</comment>
<keyword evidence="7" id="KW-0175">Coiled coil</keyword>
<organism evidence="10 11">
    <name type="scientific">Tigriopus californicus</name>
    <name type="common">Marine copepod</name>
    <dbReference type="NCBI Taxonomy" id="6832"/>
    <lineage>
        <taxon>Eukaryota</taxon>
        <taxon>Metazoa</taxon>
        <taxon>Ecdysozoa</taxon>
        <taxon>Arthropoda</taxon>
        <taxon>Crustacea</taxon>
        <taxon>Multicrustacea</taxon>
        <taxon>Hexanauplia</taxon>
        <taxon>Copepoda</taxon>
        <taxon>Harpacticoida</taxon>
        <taxon>Harpacticidae</taxon>
        <taxon>Tigriopus</taxon>
    </lineage>
</organism>
<keyword evidence="3" id="KW-0677">Repeat</keyword>
<keyword evidence="5" id="KW-0256">Endoplasmic reticulum</keyword>
<dbReference type="SMART" id="SM00028">
    <property type="entry name" value="TPR"/>
    <property type="match status" value="7"/>
</dbReference>
<evidence type="ECO:0000256" key="7">
    <source>
        <dbReference type="SAM" id="Coils"/>
    </source>
</evidence>
<evidence type="ECO:0000256" key="5">
    <source>
        <dbReference type="ARBA" id="ARBA00022824"/>
    </source>
</evidence>
<accession>A0A553NQK4</accession>
<dbReference type="InterPro" id="IPR011990">
    <property type="entry name" value="TPR-like_helical_dom_sf"/>
</dbReference>
<feature type="domain" description="J" evidence="9">
    <location>
        <begin position="409"/>
        <end position="477"/>
    </location>
</feature>
<dbReference type="InterPro" id="IPR051727">
    <property type="entry name" value="DnaJ_C3_Co-chaperones"/>
</dbReference>
<dbReference type="Gene3D" id="1.25.40.10">
    <property type="entry name" value="Tetratricopeptide repeat domain"/>
    <property type="match status" value="1"/>
</dbReference>
<dbReference type="FunFam" id="1.25.40.10:FF:000224">
    <property type="entry name" value="DnaJ and TPR domain protein"/>
    <property type="match status" value="1"/>
</dbReference>
<evidence type="ECO:0000313" key="10">
    <source>
        <dbReference type="EMBL" id="TRY67706.1"/>
    </source>
</evidence>
<dbReference type="Pfam" id="PF00226">
    <property type="entry name" value="DnaJ"/>
    <property type="match status" value="1"/>
</dbReference>
<dbReference type="STRING" id="6832.A0A553NQK4"/>
<proteinExistence type="predicted"/>
<dbReference type="Proteomes" id="UP000318571">
    <property type="component" value="Chromosome 4"/>
</dbReference>
<dbReference type="PANTHER" id="PTHR44140">
    <property type="entry name" value="LD25575P"/>
    <property type="match status" value="1"/>
</dbReference>
<evidence type="ECO:0000256" key="2">
    <source>
        <dbReference type="ARBA" id="ARBA00022729"/>
    </source>
</evidence>
<evidence type="ECO:0000313" key="11">
    <source>
        <dbReference type="Proteomes" id="UP000318571"/>
    </source>
</evidence>
<dbReference type="Pfam" id="PF13432">
    <property type="entry name" value="TPR_16"/>
    <property type="match status" value="1"/>
</dbReference>
<feature type="coiled-coil region" evidence="7">
    <location>
        <begin position="381"/>
        <end position="408"/>
    </location>
</feature>
<gene>
    <name evidence="10" type="ORF">TCAL_02292</name>
</gene>
<dbReference type="GO" id="GO:0034975">
    <property type="term" value="P:protein folding in endoplasmic reticulum"/>
    <property type="evidence" value="ECO:0007669"/>
    <property type="project" value="TreeGrafter"/>
</dbReference>
<dbReference type="GO" id="GO:0005788">
    <property type="term" value="C:endoplasmic reticulum lumen"/>
    <property type="evidence" value="ECO:0007669"/>
    <property type="project" value="UniProtKB-SubCell"/>
</dbReference>
<dbReference type="CDD" id="cd06257">
    <property type="entry name" value="DnaJ"/>
    <property type="match status" value="1"/>
</dbReference>
<comment type="subcellular location">
    <subcellularLocation>
        <location evidence="1">Endoplasmic reticulum lumen</location>
    </subcellularLocation>
</comment>
<dbReference type="FunFam" id="1.10.287.110:FF:000015">
    <property type="entry name" value="dnaJ homolog subfamily C member 3"/>
    <property type="match status" value="1"/>
</dbReference>
<evidence type="ECO:0000256" key="1">
    <source>
        <dbReference type="ARBA" id="ARBA00004319"/>
    </source>
</evidence>